<dbReference type="PROSITE" id="PS50885">
    <property type="entry name" value="HAMP"/>
    <property type="match status" value="2"/>
</dbReference>
<evidence type="ECO:0000313" key="7">
    <source>
        <dbReference type="EMBL" id="AXX85857.1"/>
    </source>
</evidence>
<dbReference type="KEGG" id="amar:AMRN_0056"/>
<dbReference type="InterPro" id="IPR003660">
    <property type="entry name" value="HAMP_dom"/>
</dbReference>
<keyword evidence="1" id="KW-0145">Chemotaxis</keyword>
<dbReference type="SUPFAM" id="SSF58104">
    <property type="entry name" value="Methyl-accepting chemotaxis protein (MCP) signaling domain"/>
    <property type="match status" value="1"/>
</dbReference>
<keyword evidence="4" id="KW-1133">Transmembrane helix</keyword>
<evidence type="ECO:0000313" key="8">
    <source>
        <dbReference type="EMBL" id="PHO15020.1"/>
    </source>
</evidence>
<dbReference type="Gene3D" id="1.10.287.950">
    <property type="entry name" value="Methyl-accepting chemotaxis protein"/>
    <property type="match status" value="1"/>
</dbReference>
<dbReference type="EMBL" id="CP032101">
    <property type="protein sequence ID" value="AXX85857.1"/>
    <property type="molecule type" value="Genomic_DNA"/>
</dbReference>
<dbReference type="AlphaFoldDB" id="A0A347TGX9"/>
<sequence length="608" mass="67568">MLNKLSIMLKLKLNSALIIFSLLIAGVIIYNILNSLSREYINSLAIAKQNETLNAIYINGLLYNSSSGVVFQNPNSKKAKNTMQNAINNTQKAANKFKKINNSLYMEFEQKVIDFLLISNDLNKKVINKKVLEKDDMKKSLKAWRNLKFTIIDILKIIKKNSDMAQKNFHNTIKQSIITVIALMSIFSVVILIFNILLSKSIISPLKILKDAMKKLTDSSNKDIKIQIKTEDETAQIAKYFNEYISKIEKDHLEDTLVIKDVNYVVNEIKKGNLSTRVTKTSSSKSVKELVNALNSMLDTLADIVEHASKTLNKYKHEDFTQKTSINAQGEIQNLLNGIDSLGESISKMLLESTRRGVELKSSSDTLLKNVDVLNESSIQTATNLEETTTALEQITSNVKNSTLKMNEMTSLASKVSSSTKEGKELALKTSSSMDEINEQVNLINNSITVIDQIAFQTNILSLNAAVEAATAGELGKGFAVVAGEVRNLATRSAQAAKEIKELVEHATIKANDGKEISNNMINGYESLNDNIEQTLNIIEYVSTSSNEQEKGIVQINNAINELDKKTQKNATIASQVQEIALSSEKLATTIVYESNNKKFIGKNEVLY</sequence>
<dbReference type="CDD" id="cd06225">
    <property type="entry name" value="HAMP"/>
    <property type="match status" value="1"/>
</dbReference>
<evidence type="ECO:0000256" key="4">
    <source>
        <dbReference type="SAM" id="Phobius"/>
    </source>
</evidence>
<feature type="domain" description="HAMP" evidence="6">
    <location>
        <begin position="200"/>
        <end position="253"/>
    </location>
</feature>
<dbReference type="InterPro" id="IPR004089">
    <property type="entry name" value="MCPsignal_dom"/>
</dbReference>
<evidence type="ECO:0000259" key="6">
    <source>
        <dbReference type="PROSITE" id="PS50885"/>
    </source>
</evidence>
<reference evidence="8" key="2">
    <citation type="submission" date="2017-09" db="EMBL/GenBank/DDBJ databases">
        <authorList>
            <person name="Perez-Cataluna A."/>
            <person name="Figueras M.J."/>
            <person name="Salas-Masso N."/>
        </authorList>
    </citation>
    <scope>NUCLEOTIDE SEQUENCE</scope>
    <source>
        <strain evidence="8">CECT 7727</strain>
    </source>
</reference>
<keyword evidence="3" id="KW-0807">Transducer</keyword>
<feature type="domain" description="Methyl-accepting transducer" evidence="5">
    <location>
        <begin position="356"/>
        <end position="585"/>
    </location>
</feature>
<gene>
    <name evidence="7" type="ORF">AMRN_0056</name>
    <name evidence="8" type="ORF">CPH92_09200</name>
</gene>
<dbReference type="GO" id="GO:0006935">
    <property type="term" value="P:chemotaxis"/>
    <property type="evidence" value="ECO:0007669"/>
    <property type="project" value="UniProtKB-KW"/>
</dbReference>
<dbReference type="GO" id="GO:0004888">
    <property type="term" value="F:transmembrane signaling receptor activity"/>
    <property type="evidence" value="ECO:0007669"/>
    <property type="project" value="TreeGrafter"/>
</dbReference>
<evidence type="ECO:0000313" key="9">
    <source>
        <dbReference type="Proteomes" id="UP000224740"/>
    </source>
</evidence>
<dbReference type="SMART" id="SM00304">
    <property type="entry name" value="HAMP"/>
    <property type="match status" value="2"/>
</dbReference>
<keyword evidence="9" id="KW-1185">Reference proteome</keyword>
<dbReference type="EMBL" id="NXAO01000041">
    <property type="protein sequence ID" value="PHO15020.1"/>
    <property type="molecule type" value="Genomic_DNA"/>
</dbReference>
<dbReference type="SMART" id="SM00283">
    <property type="entry name" value="MA"/>
    <property type="match status" value="1"/>
</dbReference>
<organism evidence="7 10">
    <name type="scientific">Malaciobacter marinus</name>
    <dbReference type="NCBI Taxonomy" id="505249"/>
    <lineage>
        <taxon>Bacteria</taxon>
        <taxon>Pseudomonadati</taxon>
        <taxon>Campylobacterota</taxon>
        <taxon>Epsilonproteobacteria</taxon>
        <taxon>Campylobacterales</taxon>
        <taxon>Arcobacteraceae</taxon>
        <taxon>Malaciobacter</taxon>
    </lineage>
</organism>
<feature type="transmembrane region" description="Helical" evidence="4">
    <location>
        <begin position="15"/>
        <end position="33"/>
    </location>
</feature>
<keyword evidence="4" id="KW-0812">Transmembrane</keyword>
<evidence type="ECO:0000259" key="5">
    <source>
        <dbReference type="PROSITE" id="PS50111"/>
    </source>
</evidence>
<keyword evidence="4" id="KW-0472">Membrane</keyword>
<accession>A0A347TGX9</accession>
<comment type="similarity">
    <text evidence="2">Belongs to the methyl-accepting chemotaxis (MCP) protein family.</text>
</comment>
<evidence type="ECO:0000256" key="3">
    <source>
        <dbReference type="PROSITE-ProRule" id="PRU00284"/>
    </source>
</evidence>
<dbReference type="GO" id="GO:0007165">
    <property type="term" value="P:signal transduction"/>
    <property type="evidence" value="ECO:0007669"/>
    <property type="project" value="UniProtKB-KW"/>
</dbReference>
<evidence type="ECO:0000256" key="1">
    <source>
        <dbReference type="ARBA" id="ARBA00022500"/>
    </source>
</evidence>
<feature type="transmembrane region" description="Helical" evidence="4">
    <location>
        <begin position="177"/>
        <end position="198"/>
    </location>
</feature>
<evidence type="ECO:0000313" key="10">
    <source>
        <dbReference type="Proteomes" id="UP000264693"/>
    </source>
</evidence>
<protein>
    <submittedName>
        <fullName evidence="7">MCP-domain signal transduction protein</fullName>
    </submittedName>
</protein>
<feature type="domain" description="HAMP" evidence="6">
    <location>
        <begin position="265"/>
        <end position="306"/>
    </location>
</feature>
<proteinExistence type="inferred from homology"/>
<reference evidence="7 10" key="3">
    <citation type="submission" date="2018-08" db="EMBL/GenBank/DDBJ databases">
        <title>Complete genome of the Arcobacter marinus type strain JCM 15502.</title>
        <authorList>
            <person name="Miller W.G."/>
            <person name="Yee E."/>
            <person name="Huynh S."/>
            <person name="Parker C.T."/>
        </authorList>
    </citation>
    <scope>NUCLEOTIDE SEQUENCE [LARGE SCALE GENOMIC DNA]</scope>
    <source>
        <strain evidence="7 10">JCM 15502</strain>
    </source>
</reference>
<dbReference type="Pfam" id="PF00672">
    <property type="entry name" value="HAMP"/>
    <property type="match status" value="2"/>
</dbReference>
<dbReference type="PANTHER" id="PTHR43531:SF11">
    <property type="entry name" value="METHYL-ACCEPTING CHEMOTAXIS PROTEIN 3"/>
    <property type="match status" value="1"/>
</dbReference>
<dbReference type="RefSeq" id="WP_099311434.1">
    <property type="nucleotide sequence ID" value="NZ_CP032101.1"/>
</dbReference>
<dbReference type="PANTHER" id="PTHR43531">
    <property type="entry name" value="PROTEIN ICFG"/>
    <property type="match status" value="1"/>
</dbReference>
<dbReference type="GO" id="GO:0005886">
    <property type="term" value="C:plasma membrane"/>
    <property type="evidence" value="ECO:0007669"/>
    <property type="project" value="TreeGrafter"/>
</dbReference>
<dbReference type="InterPro" id="IPR051310">
    <property type="entry name" value="MCP_chemotaxis"/>
</dbReference>
<evidence type="ECO:0000256" key="2">
    <source>
        <dbReference type="ARBA" id="ARBA00029447"/>
    </source>
</evidence>
<dbReference type="PROSITE" id="PS50111">
    <property type="entry name" value="CHEMOTAXIS_TRANSDUC_2"/>
    <property type="match status" value="1"/>
</dbReference>
<dbReference type="Proteomes" id="UP000224740">
    <property type="component" value="Unassembled WGS sequence"/>
</dbReference>
<dbReference type="Pfam" id="PF00015">
    <property type="entry name" value="MCPsignal"/>
    <property type="match status" value="1"/>
</dbReference>
<dbReference type="Proteomes" id="UP000264693">
    <property type="component" value="Chromosome"/>
</dbReference>
<name>A0A347TGX9_9BACT</name>
<reference evidence="9" key="1">
    <citation type="submission" date="2017-09" db="EMBL/GenBank/DDBJ databases">
        <title>Arcobacter canalis sp. nov., a new species isolated from a water canal contaminated with urban sewage.</title>
        <authorList>
            <person name="Perez-Cataluna A."/>
            <person name="Salas-Masso N."/>
            <person name="Figueras M.J."/>
        </authorList>
    </citation>
    <scope>NUCLEOTIDE SEQUENCE [LARGE SCALE GENOMIC DNA]</scope>
    <source>
        <strain evidence="9">CECT 7727</strain>
    </source>
</reference>
<dbReference type="Gene3D" id="6.10.340.10">
    <property type="match status" value="1"/>
</dbReference>